<gene>
    <name evidence="3" type="primary">LOC115748457</name>
</gene>
<dbReference type="PANTHER" id="PTHR47805:SF1">
    <property type="entry name" value="SAGA-ASSOCIATED FACTOR 73"/>
    <property type="match status" value="1"/>
</dbReference>
<sequence length="390" mass="42847">MVCPVGSGKMAVLARVLAGGSFSNTAEKEVSHQKLLAQHIFKEFREADEANLLDEEDMHVYGLKPMADQLHLVCCNACKKPIKASQYMAHADICRFLNSTQEAIAVPNGTGRGKRPPRKERKKSTTPKQGFTVGEQGNYEFVKDTITVASQFRYNGNQQSSSLCLEVKENSASQVVPRSKDDPGVIPRNADESASQMRPPVKRSRLIAGEHMSETDDQETDSGITRSRDFLKESLPEQETKNGCAIGYKNPLQICTYSQLTQGTPLPLASKIYYSQRNNRLRSAISHLYYMTSTDGLLDELELRDAQPSPLLQEPEPVLSKSSSLCSDISAVSLPPSQVSNYLSADNSLRPQDAPIQLMKSRTFPNGYSFAGDPGKPLSIQQPDGSVSVS</sequence>
<evidence type="ECO:0000313" key="2">
    <source>
        <dbReference type="Proteomes" id="UP000827889"/>
    </source>
</evidence>
<feature type="region of interest" description="Disordered" evidence="1">
    <location>
        <begin position="106"/>
        <end position="133"/>
    </location>
</feature>
<evidence type="ECO:0000313" key="3">
    <source>
        <dbReference type="RefSeq" id="XP_030540809.1"/>
    </source>
</evidence>
<dbReference type="AlphaFoldDB" id="A0A8B8Q148"/>
<feature type="compositionally biased region" description="Polar residues" evidence="1">
    <location>
        <begin position="379"/>
        <end position="390"/>
    </location>
</feature>
<keyword evidence="2" id="KW-1185">Reference proteome</keyword>
<name>A0A8B8Q148_9MYRT</name>
<dbReference type="RefSeq" id="XP_030540809.1">
    <property type="nucleotide sequence ID" value="XM_030684949.2"/>
</dbReference>
<dbReference type="GeneID" id="115748457"/>
<dbReference type="InterPro" id="IPR037804">
    <property type="entry name" value="SGF73"/>
</dbReference>
<feature type="region of interest" description="Disordered" evidence="1">
    <location>
        <begin position="206"/>
        <end position="225"/>
    </location>
</feature>
<evidence type="ECO:0000256" key="1">
    <source>
        <dbReference type="SAM" id="MobiDB-lite"/>
    </source>
</evidence>
<dbReference type="GO" id="GO:0000124">
    <property type="term" value="C:SAGA complex"/>
    <property type="evidence" value="ECO:0007669"/>
    <property type="project" value="InterPro"/>
</dbReference>
<feature type="region of interest" description="Disordered" evidence="1">
    <location>
        <begin position="367"/>
        <end position="390"/>
    </location>
</feature>
<reference evidence="3" key="1">
    <citation type="submission" date="2025-08" db="UniProtKB">
        <authorList>
            <consortium name="RefSeq"/>
        </authorList>
    </citation>
    <scope>IDENTIFICATION</scope>
    <source>
        <tissue evidence="3">Leaf</tissue>
    </source>
</reference>
<feature type="compositionally biased region" description="Basic residues" evidence="1">
    <location>
        <begin position="112"/>
        <end position="125"/>
    </location>
</feature>
<accession>A0A8B8Q148</accession>
<organism evidence="2 3">
    <name type="scientific">Rhodamnia argentea</name>
    <dbReference type="NCBI Taxonomy" id="178133"/>
    <lineage>
        <taxon>Eukaryota</taxon>
        <taxon>Viridiplantae</taxon>
        <taxon>Streptophyta</taxon>
        <taxon>Embryophyta</taxon>
        <taxon>Tracheophyta</taxon>
        <taxon>Spermatophyta</taxon>
        <taxon>Magnoliopsida</taxon>
        <taxon>eudicotyledons</taxon>
        <taxon>Gunneridae</taxon>
        <taxon>Pentapetalae</taxon>
        <taxon>rosids</taxon>
        <taxon>malvids</taxon>
        <taxon>Myrtales</taxon>
        <taxon>Myrtaceae</taxon>
        <taxon>Myrtoideae</taxon>
        <taxon>Myrteae</taxon>
        <taxon>Australasian group</taxon>
        <taxon>Rhodamnia</taxon>
    </lineage>
</organism>
<dbReference type="OrthoDB" id="21678at2759"/>
<dbReference type="Proteomes" id="UP000827889">
    <property type="component" value="Chromosome 6"/>
</dbReference>
<proteinExistence type="predicted"/>
<protein>
    <submittedName>
        <fullName evidence="3">Uncharacterized protein LOC115748457 isoform X1</fullName>
    </submittedName>
</protein>
<dbReference type="PANTHER" id="PTHR47805">
    <property type="entry name" value="SAGA-ASSOCIATED FACTOR 73"/>
    <property type="match status" value="1"/>
</dbReference>
<dbReference type="KEGG" id="rarg:115748457"/>
<feature type="region of interest" description="Disordered" evidence="1">
    <location>
        <begin position="172"/>
        <end position="201"/>
    </location>
</feature>